<dbReference type="Proteomes" id="UP001218638">
    <property type="component" value="Chromosome"/>
</dbReference>
<dbReference type="KEGG" id="slom:PXH66_00670"/>
<gene>
    <name evidence="2" type="ORF">PXH66_00670</name>
</gene>
<evidence type="ECO:0000256" key="1">
    <source>
        <dbReference type="SAM" id="MobiDB-lite"/>
    </source>
</evidence>
<proteinExistence type="predicted"/>
<evidence type="ECO:0000313" key="3">
    <source>
        <dbReference type="Proteomes" id="UP001218638"/>
    </source>
</evidence>
<accession>A0AAF0CP36</accession>
<keyword evidence="3" id="KW-1185">Reference proteome</keyword>
<dbReference type="SUPFAM" id="SSF110849">
    <property type="entry name" value="ParB/Sulfiredoxin"/>
    <property type="match status" value="1"/>
</dbReference>
<feature type="region of interest" description="Disordered" evidence="1">
    <location>
        <begin position="154"/>
        <end position="223"/>
    </location>
</feature>
<dbReference type="EMBL" id="CP119075">
    <property type="protein sequence ID" value="WED65360.1"/>
    <property type="molecule type" value="Genomic_DNA"/>
</dbReference>
<protein>
    <submittedName>
        <fullName evidence="2">ParB N-terminal domain-containing protein</fullName>
    </submittedName>
</protein>
<evidence type="ECO:0000313" key="2">
    <source>
        <dbReference type="EMBL" id="WED65360.1"/>
    </source>
</evidence>
<organism evidence="2 3">
    <name type="scientific">Synoicihabitans lomoniglobus</name>
    <dbReference type="NCBI Taxonomy" id="2909285"/>
    <lineage>
        <taxon>Bacteria</taxon>
        <taxon>Pseudomonadati</taxon>
        <taxon>Verrucomicrobiota</taxon>
        <taxon>Opitutia</taxon>
        <taxon>Opitutales</taxon>
        <taxon>Opitutaceae</taxon>
        <taxon>Synoicihabitans</taxon>
    </lineage>
</organism>
<reference evidence="2" key="1">
    <citation type="submission" date="2023-03" db="EMBL/GenBank/DDBJ databases">
        <title>Lomoglobus Profundus gen. nov., sp. nov., a novel member of the phylum Verrucomicrobia, isolated from deep-marine sediment of South China Sea.</title>
        <authorList>
            <person name="Ahmad T."/>
            <person name="Ishaq S.E."/>
            <person name="Wang F."/>
        </authorList>
    </citation>
    <scope>NUCLEOTIDE SEQUENCE</scope>
    <source>
        <strain evidence="2">LMO-M01</strain>
    </source>
</reference>
<name>A0AAF0CP36_9BACT</name>
<feature type="compositionally biased region" description="Basic and acidic residues" evidence="1">
    <location>
        <begin position="154"/>
        <end position="165"/>
    </location>
</feature>
<dbReference type="CDD" id="cd16387">
    <property type="entry name" value="ParB_N_Srx"/>
    <property type="match status" value="1"/>
</dbReference>
<dbReference type="InterPro" id="IPR036086">
    <property type="entry name" value="ParB/Sulfiredoxin_sf"/>
</dbReference>
<feature type="compositionally biased region" description="Gly residues" evidence="1">
    <location>
        <begin position="198"/>
        <end position="218"/>
    </location>
</feature>
<dbReference type="RefSeq" id="WP_330929307.1">
    <property type="nucleotide sequence ID" value="NZ_CP119075.1"/>
</dbReference>
<sequence length="298" mass="32014">MTPPAQRQTISLNLIDIYGGTQTRVATSDDAIESYAEEMAQGAEFPAITLYYDGSKYWLADGFHRLLAIKRNGGTSIEADVQPGSRSDALKHALGANATNGLYRTNADKRNVADIALREWPDLSNAYLADVCKVSGELVRKVRTELTKSGQIEKAERVTGRDGKDYPAAIDRQARGKSEKSSSEDKVGERDEELGGKSAAGGAGGGFTKGKGDPGATGGSTNELEIEARSMIRKGEMNPFELPKLMSATAHDYAATVITLLDGMKPEIKDRTDGLMRLRRWIDKALAGETAPGTGDDV</sequence>
<feature type="compositionally biased region" description="Basic and acidic residues" evidence="1">
    <location>
        <begin position="172"/>
        <end position="195"/>
    </location>
</feature>
<dbReference type="AlphaFoldDB" id="A0AAF0CP36"/>